<dbReference type="InterPro" id="IPR004000">
    <property type="entry name" value="Actin"/>
</dbReference>
<dbReference type="FunFam" id="3.90.640.10:FF:000014">
    <property type="entry name" value="Putative actin-related protein 6"/>
    <property type="match status" value="1"/>
</dbReference>
<gene>
    <name evidence="8" type="ORF">PVAND_000233</name>
</gene>
<dbReference type="SUPFAM" id="SSF53067">
    <property type="entry name" value="Actin-like ATPase domain"/>
    <property type="match status" value="2"/>
</dbReference>
<dbReference type="Pfam" id="PF00022">
    <property type="entry name" value="Actin"/>
    <property type="match status" value="1"/>
</dbReference>
<evidence type="ECO:0000256" key="1">
    <source>
        <dbReference type="ARBA" id="ARBA00004123"/>
    </source>
</evidence>
<evidence type="ECO:0000256" key="6">
    <source>
        <dbReference type="ARBA" id="ARBA00023242"/>
    </source>
</evidence>
<evidence type="ECO:0000313" key="9">
    <source>
        <dbReference type="Proteomes" id="UP001107558"/>
    </source>
</evidence>
<dbReference type="GO" id="GO:0005856">
    <property type="term" value="C:cytoskeleton"/>
    <property type="evidence" value="ECO:0007669"/>
    <property type="project" value="UniProtKB-SubCell"/>
</dbReference>
<keyword evidence="5" id="KW-0206">Cytoskeleton</keyword>
<keyword evidence="6" id="KW-0539">Nucleus</keyword>
<keyword evidence="4" id="KW-0963">Cytoplasm</keyword>
<evidence type="ECO:0000256" key="4">
    <source>
        <dbReference type="ARBA" id="ARBA00022490"/>
    </source>
</evidence>
<evidence type="ECO:0000256" key="3">
    <source>
        <dbReference type="ARBA" id="ARBA00005665"/>
    </source>
</evidence>
<dbReference type="Gene3D" id="3.90.640.10">
    <property type="entry name" value="Actin, Chain A, domain 4"/>
    <property type="match status" value="1"/>
</dbReference>
<accession>A0A9J6BJQ5</accession>
<dbReference type="OrthoDB" id="6220758at2759"/>
<dbReference type="Gene3D" id="2.30.36.70">
    <property type="entry name" value="Actin, Chain A, domain 2"/>
    <property type="match status" value="1"/>
</dbReference>
<dbReference type="SMART" id="SM00268">
    <property type="entry name" value="ACTIN"/>
    <property type="match status" value="1"/>
</dbReference>
<dbReference type="EMBL" id="JADBJN010000003">
    <property type="protein sequence ID" value="KAG5669944.1"/>
    <property type="molecule type" value="Genomic_DNA"/>
</dbReference>
<reference evidence="8" key="1">
    <citation type="submission" date="2021-03" db="EMBL/GenBank/DDBJ databases">
        <title>Chromosome level genome of the anhydrobiotic midge Polypedilum vanderplanki.</title>
        <authorList>
            <person name="Yoshida Y."/>
            <person name="Kikawada T."/>
            <person name="Gusev O."/>
        </authorList>
    </citation>
    <scope>NUCLEOTIDE SEQUENCE</scope>
    <source>
        <strain evidence="8">NIAS01</strain>
        <tissue evidence="8">Whole body or cell culture</tissue>
    </source>
</reference>
<dbReference type="GO" id="GO:0005634">
    <property type="term" value="C:nucleus"/>
    <property type="evidence" value="ECO:0007669"/>
    <property type="project" value="UniProtKB-SubCell"/>
</dbReference>
<dbReference type="FunFam" id="3.30.420.40:FF:000058">
    <property type="entry name" value="Putative actin-related protein 5"/>
    <property type="match status" value="1"/>
</dbReference>
<comment type="subcellular location">
    <subcellularLocation>
        <location evidence="2">Cytoplasm</location>
        <location evidence="2">Cytoskeleton</location>
    </subcellularLocation>
    <subcellularLocation>
        <location evidence="1">Nucleus</location>
    </subcellularLocation>
</comment>
<dbReference type="CDD" id="cd10210">
    <property type="entry name" value="ASKHA_NBD_Arp6"/>
    <property type="match status" value="1"/>
</dbReference>
<organism evidence="8 9">
    <name type="scientific">Polypedilum vanderplanki</name>
    <name type="common">Sleeping chironomid midge</name>
    <dbReference type="NCBI Taxonomy" id="319348"/>
    <lineage>
        <taxon>Eukaryota</taxon>
        <taxon>Metazoa</taxon>
        <taxon>Ecdysozoa</taxon>
        <taxon>Arthropoda</taxon>
        <taxon>Hexapoda</taxon>
        <taxon>Insecta</taxon>
        <taxon>Pterygota</taxon>
        <taxon>Neoptera</taxon>
        <taxon>Endopterygota</taxon>
        <taxon>Diptera</taxon>
        <taxon>Nematocera</taxon>
        <taxon>Chironomoidea</taxon>
        <taxon>Chironomidae</taxon>
        <taxon>Chironominae</taxon>
        <taxon>Polypedilum</taxon>
        <taxon>Polypedilum</taxon>
    </lineage>
</organism>
<comment type="similarity">
    <text evidence="3">Belongs to the actin family. ARP6 subfamily.</text>
</comment>
<sequence>MDSVVCLDNGACSIKIGYITDEKPKVIPNCIMKAKSEKRRPFIGNQIEECRDISGIFYILSFTKGYITNWEVQKNVYDYIFSTEFPVNFSDTKLIITEPLFNFPIIQEAMVEIFFEEYDCCAMAKTTAPDLCYYQYTNTQDLDEPPLCCVVIDVGYSFSHIVPFVKGKKVLSAIRRIDVGGKLLTNHLKEIISYRYLNVMDESYVINQMKEDGCFISQDFNSDMANAKLKYPENKIAREYVLPDCTTIRRGYLQPPGTAKKTDDYQMLRLNNERFAVPELLFHPLDIGIDQMGLAEATIHAINACPEETRPHLFANIIVVGGSAKFSGMQTRLYKDIRSMAPEFFTVNVTVPEEPQTYSWYGGQYLANDPNFEQSLITRQDYEENGARGVLFDE</sequence>
<comment type="caution">
    <text evidence="8">The sequence shown here is derived from an EMBL/GenBank/DDBJ whole genome shotgun (WGS) entry which is preliminary data.</text>
</comment>
<protein>
    <recommendedName>
        <fullName evidence="7">Actin-related protein 6</fullName>
    </recommendedName>
</protein>
<evidence type="ECO:0000256" key="5">
    <source>
        <dbReference type="ARBA" id="ARBA00023212"/>
    </source>
</evidence>
<dbReference type="Proteomes" id="UP001107558">
    <property type="component" value="Chromosome 3"/>
</dbReference>
<dbReference type="Gene3D" id="3.30.420.40">
    <property type="match status" value="2"/>
</dbReference>
<name>A0A9J6BJQ5_POLVA</name>
<dbReference type="InterPro" id="IPR043129">
    <property type="entry name" value="ATPase_NBD"/>
</dbReference>
<dbReference type="FunFam" id="2.30.36.70:FF:000003">
    <property type="entry name" value="Actin-related protein 6"/>
    <property type="match status" value="1"/>
</dbReference>
<keyword evidence="9" id="KW-1185">Reference proteome</keyword>
<evidence type="ECO:0000313" key="8">
    <source>
        <dbReference type="EMBL" id="KAG5669944.1"/>
    </source>
</evidence>
<evidence type="ECO:0000256" key="7">
    <source>
        <dbReference type="ARBA" id="ARBA00074635"/>
    </source>
</evidence>
<dbReference type="AlphaFoldDB" id="A0A9J6BJQ5"/>
<dbReference type="PANTHER" id="PTHR11937">
    <property type="entry name" value="ACTIN"/>
    <property type="match status" value="1"/>
</dbReference>
<proteinExistence type="inferred from homology"/>
<evidence type="ECO:0000256" key="2">
    <source>
        <dbReference type="ARBA" id="ARBA00004245"/>
    </source>
</evidence>